<gene>
    <name evidence="3" type="ORF">FPZ12_007375</name>
</gene>
<dbReference type="GO" id="GO:0016627">
    <property type="term" value="F:oxidoreductase activity, acting on the CH-CH group of donors"/>
    <property type="evidence" value="ECO:0007669"/>
    <property type="project" value="InterPro"/>
</dbReference>
<dbReference type="AlphaFoldDB" id="A0A5N0VDV1"/>
<dbReference type="Gene3D" id="1.20.140.10">
    <property type="entry name" value="Butyryl-CoA Dehydrogenase, subunit A, domain 3"/>
    <property type="match status" value="1"/>
</dbReference>
<organism evidence="3 4">
    <name type="scientific">Amycolatopsis acidicola</name>
    <dbReference type="NCBI Taxonomy" id="2596893"/>
    <lineage>
        <taxon>Bacteria</taxon>
        <taxon>Bacillati</taxon>
        <taxon>Actinomycetota</taxon>
        <taxon>Actinomycetes</taxon>
        <taxon>Pseudonocardiales</taxon>
        <taxon>Pseudonocardiaceae</taxon>
        <taxon>Amycolatopsis</taxon>
    </lineage>
</organism>
<name>A0A5N0VDV1_9PSEU</name>
<evidence type="ECO:0000313" key="3">
    <source>
        <dbReference type="EMBL" id="KAA9164517.1"/>
    </source>
</evidence>
<evidence type="ECO:0000313" key="4">
    <source>
        <dbReference type="Proteomes" id="UP000319769"/>
    </source>
</evidence>
<dbReference type="EMBL" id="VMNW02000007">
    <property type="protein sequence ID" value="KAA9164517.1"/>
    <property type="molecule type" value="Genomic_DNA"/>
</dbReference>
<dbReference type="Proteomes" id="UP000319769">
    <property type="component" value="Unassembled WGS sequence"/>
</dbReference>
<dbReference type="InterPro" id="IPR009075">
    <property type="entry name" value="AcylCo_DH/oxidase_C"/>
</dbReference>
<comment type="caution">
    <text evidence="3">The sequence shown here is derived from an EMBL/GenBank/DDBJ whole genome shotgun (WGS) entry which is preliminary data.</text>
</comment>
<accession>A0A5N0VDV1</accession>
<dbReference type="SUPFAM" id="SSF47203">
    <property type="entry name" value="Acyl-CoA dehydrogenase C-terminal domain-like"/>
    <property type="match status" value="1"/>
</dbReference>
<keyword evidence="1" id="KW-0285">Flavoprotein</keyword>
<protein>
    <recommendedName>
        <fullName evidence="2">Acyl-CoA dehydrogenase/oxidase C-terminal domain-containing protein</fullName>
    </recommendedName>
</protein>
<dbReference type="InterPro" id="IPR036250">
    <property type="entry name" value="AcylCo_DH-like_C"/>
</dbReference>
<proteinExistence type="predicted"/>
<keyword evidence="4" id="KW-1185">Reference proteome</keyword>
<sequence>MRLLSRPTVLRASLPRRGRGGRRIASQDVKDCLLLHGNDGYAGDLPFEQRLRDVMAVEIADGTAQIQKIIIARERYGREFVPYRR</sequence>
<evidence type="ECO:0000259" key="2">
    <source>
        <dbReference type="Pfam" id="PF00441"/>
    </source>
</evidence>
<reference evidence="3" key="1">
    <citation type="submission" date="2019-09" db="EMBL/GenBank/DDBJ databases">
        <authorList>
            <person name="Teo W.F.A."/>
            <person name="Duangmal K."/>
        </authorList>
    </citation>
    <scope>NUCLEOTIDE SEQUENCE [LARGE SCALE GENOMIC DNA]</scope>
    <source>
        <strain evidence="3">K81G1</strain>
    </source>
</reference>
<dbReference type="Pfam" id="PF00441">
    <property type="entry name" value="Acyl-CoA_dh_1"/>
    <property type="match status" value="1"/>
</dbReference>
<feature type="domain" description="Acyl-CoA dehydrogenase/oxidase C-terminal" evidence="2">
    <location>
        <begin position="27"/>
        <end position="73"/>
    </location>
</feature>
<evidence type="ECO:0000256" key="1">
    <source>
        <dbReference type="ARBA" id="ARBA00022630"/>
    </source>
</evidence>